<dbReference type="NCBIfam" id="NF003918">
    <property type="entry name" value="PRK05443.1-2"/>
    <property type="match status" value="1"/>
</dbReference>
<dbReference type="InterPro" id="IPR036832">
    <property type="entry name" value="PPK_N_dom_sf"/>
</dbReference>
<feature type="compositionally biased region" description="Polar residues" evidence="10">
    <location>
        <begin position="1"/>
        <end position="15"/>
    </location>
</feature>
<keyword evidence="3 8" id="KW-0479">Metal-binding</keyword>
<dbReference type="SUPFAM" id="SSF143724">
    <property type="entry name" value="PHP14-like"/>
    <property type="match status" value="1"/>
</dbReference>
<evidence type="ECO:0000256" key="8">
    <source>
        <dbReference type="HAMAP-Rule" id="MF_00347"/>
    </source>
</evidence>
<dbReference type="GO" id="GO:0046872">
    <property type="term" value="F:metal ion binding"/>
    <property type="evidence" value="ECO:0007669"/>
    <property type="project" value="UniProtKB-KW"/>
</dbReference>
<dbReference type="Pfam" id="PF13090">
    <property type="entry name" value="PP_kinase_C"/>
    <property type="match status" value="1"/>
</dbReference>
<dbReference type="SUPFAM" id="SSF56024">
    <property type="entry name" value="Phospholipase D/nuclease"/>
    <property type="match status" value="2"/>
</dbReference>
<sequence length="722" mass="81747">MPPDNTDNAPASTQKPHPDLPLDAPRYYINRELSWIQFNRRVLEEAQDHRHPLLERVKFLSIFWSNLDEFMMIRVSGLRRQRTRGALEAPPDRMTPTEQLTAIRQDLTPLLEDAARCWSEDLLPELIRAGICIHRHRDLDPDQKRALEDYFERKVFPVLTPLAFDVGHPFPFVSSLSLNLAVIINDPERGTVFSRLKVPLGVLQRLVRVPGDVFDAKDPEDLPGANLDHFVFLEDLVASNLNRLYPGVEVVAAYPFRVTRDADFEIEEDEASDLLTAIEESVELRRIGSPVRLEADCSMPAWVREMLTAKFGVPQSLVFTSDGPLGMADIMELTAVDRPDLKDQPFLPSYPPILSREEDIFAAIKKQDILLYHPYDSFTPVINFIKQAANDPDVLAIKQTLYRVGLNSPIVEALMDARMNGKQVAVLVELKARFDEENNIVWARALERAGVHVVYGLVGLKVHAKMCMVVRREAGALVTYTHMGTGNYNAGTARVYTDLGLFTCNPEIGADVTDLFNALTGYSRKSRYRRLIVSHGSMGTMREGIVARIEREIRRQQEFGDGYIALKMNALVDRDCIMALYRASEAGVTVDLQVRGICCLRPGISGVSDTITVTSLVGRFLEHSRIYYFRNGGDEEVLLGSADLMPRNLDRRVETLFPVIDPEIREAIINDILRVHLRDTAIARRLNCDGTYERVRPAPGEEPLNSQDWMLAHRGIWHTERE</sequence>
<evidence type="ECO:0000256" key="7">
    <source>
        <dbReference type="ARBA" id="ARBA00022842"/>
    </source>
</evidence>
<dbReference type="CDD" id="cd09168">
    <property type="entry name" value="PLDc_PaPPK1_C2_like"/>
    <property type="match status" value="1"/>
</dbReference>
<dbReference type="InterPro" id="IPR036830">
    <property type="entry name" value="PP_kinase_middle_dom_sf"/>
</dbReference>
<comment type="PTM">
    <text evidence="8 9">An intermediate of this reaction is the autophosphorylated ppk in which a phosphate is covalently linked to a histidine residue through a N-P bond.</text>
</comment>
<accession>A0ABD8AA72</accession>
<keyword evidence="2 8" id="KW-0808">Transferase</keyword>
<evidence type="ECO:0000256" key="4">
    <source>
        <dbReference type="ARBA" id="ARBA00022741"/>
    </source>
</evidence>
<dbReference type="Proteomes" id="UP001626603">
    <property type="component" value="Chromosome"/>
</dbReference>
<keyword evidence="1 8" id="KW-0597">Phosphoprotein</keyword>
<dbReference type="Pfam" id="PF17941">
    <property type="entry name" value="PP_kinase_C_1"/>
    <property type="match status" value="1"/>
</dbReference>
<dbReference type="GO" id="GO:0005524">
    <property type="term" value="F:ATP binding"/>
    <property type="evidence" value="ECO:0007669"/>
    <property type="project" value="UniProtKB-KW"/>
</dbReference>
<feature type="binding site" evidence="8">
    <location>
        <position position="66"/>
    </location>
    <ligand>
        <name>ATP</name>
        <dbReference type="ChEBI" id="CHEBI:30616"/>
    </ligand>
</feature>
<dbReference type="PIRSF" id="PIRSF015589">
    <property type="entry name" value="PP_kinase"/>
    <property type="match status" value="1"/>
</dbReference>
<feature type="region of interest" description="Disordered" evidence="10">
    <location>
        <begin position="1"/>
        <end position="23"/>
    </location>
</feature>
<dbReference type="PANTHER" id="PTHR30218">
    <property type="entry name" value="POLYPHOSPHATE KINASE"/>
    <property type="match status" value="1"/>
</dbReference>
<dbReference type="Gene3D" id="3.30.870.10">
    <property type="entry name" value="Endonuclease Chain A"/>
    <property type="match status" value="2"/>
</dbReference>
<comment type="catalytic activity">
    <reaction evidence="8 9">
        <text>[phosphate](n) + ATP = [phosphate](n+1) + ADP</text>
        <dbReference type="Rhea" id="RHEA:19573"/>
        <dbReference type="Rhea" id="RHEA-COMP:9859"/>
        <dbReference type="Rhea" id="RHEA-COMP:14280"/>
        <dbReference type="ChEBI" id="CHEBI:16838"/>
        <dbReference type="ChEBI" id="CHEBI:30616"/>
        <dbReference type="ChEBI" id="CHEBI:456216"/>
        <dbReference type="EC" id="2.7.4.1"/>
    </reaction>
</comment>
<evidence type="ECO:0000256" key="3">
    <source>
        <dbReference type="ARBA" id="ARBA00022723"/>
    </source>
</evidence>
<dbReference type="AlphaFoldDB" id="A0ABD8AA72"/>
<dbReference type="InterPro" id="IPR003414">
    <property type="entry name" value="PP_kinase"/>
</dbReference>
<evidence type="ECO:0000259" key="13">
    <source>
        <dbReference type="Pfam" id="PF13090"/>
    </source>
</evidence>
<feature type="domain" description="Polyphosphate kinase C-terminal" evidence="14">
    <location>
        <begin position="359"/>
        <end position="524"/>
    </location>
</feature>
<name>A0ABD8AA72_9EURY</name>
<dbReference type="SUPFAM" id="SSF140356">
    <property type="entry name" value="PPK N-terminal domain-like"/>
    <property type="match status" value="1"/>
</dbReference>
<dbReference type="GO" id="GO:0008976">
    <property type="term" value="F:polyphosphate kinase activity"/>
    <property type="evidence" value="ECO:0007669"/>
    <property type="project" value="UniProtKB-UniRule"/>
</dbReference>
<evidence type="ECO:0000259" key="14">
    <source>
        <dbReference type="Pfam" id="PF17941"/>
    </source>
</evidence>
<feature type="binding site" evidence="8">
    <location>
        <position position="433"/>
    </location>
    <ligand>
        <name>Mg(2+)</name>
        <dbReference type="ChEBI" id="CHEBI:18420"/>
    </ligand>
</feature>
<dbReference type="Pfam" id="PF13089">
    <property type="entry name" value="PP_kinase_N"/>
    <property type="match status" value="1"/>
</dbReference>
<keyword evidence="16" id="KW-1185">Reference proteome</keyword>
<feature type="domain" description="Polyphosphate kinase N-terminal" evidence="12">
    <location>
        <begin position="28"/>
        <end position="133"/>
    </location>
</feature>
<feature type="domain" description="Polyphosphate kinase C-terminal" evidence="13">
    <location>
        <begin position="539"/>
        <end position="707"/>
    </location>
</feature>
<feature type="binding site" evidence="8">
    <location>
        <position position="496"/>
    </location>
    <ligand>
        <name>ATP</name>
        <dbReference type="ChEBI" id="CHEBI:30616"/>
    </ligand>
</feature>
<evidence type="ECO:0000259" key="11">
    <source>
        <dbReference type="Pfam" id="PF02503"/>
    </source>
</evidence>
<organism evidence="15 16">
    <name type="scientific">Methanoculleus palmolei</name>
    <dbReference type="NCBI Taxonomy" id="72612"/>
    <lineage>
        <taxon>Archaea</taxon>
        <taxon>Methanobacteriati</taxon>
        <taxon>Methanobacteriota</taxon>
        <taxon>Stenosarchaea group</taxon>
        <taxon>Methanomicrobia</taxon>
        <taxon>Methanomicrobiales</taxon>
        <taxon>Methanomicrobiaceae</taxon>
        <taxon>Methanoculleus</taxon>
    </lineage>
</organism>
<evidence type="ECO:0000256" key="10">
    <source>
        <dbReference type="SAM" id="MobiDB-lite"/>
    </source>
</evidence>
<feature type="binding site" evidence="8">
    <location>
        <position position="623"/>
    </location>
    <ligand>
        <name>ATP</name>
        <dbReference type="ChEBI" id="CHEBI:30616"/>
    </ligand>
</feature>
<evidence type="ECO:0000259" key="12">
    <source>
        <dbReference type="Pfam" id="PF13089"/>
    </source>
</evidence>
<dbReference type="InterPro" id="IPR025198">
    <property type="entry name" value="PPK_N_dom"/>
</dbReference>
<dbReference type="HAMAP" id="MF_00347">
    <property type="entry name" value="Polyphosphate_kinase"/>
    <property type="match status" value="1"/>
</dbReference>
<proteinExistence type="inferred from homology"/>
<comment type="cofactor">
    <cofactor evidence="8">
        <name>Mg(2+)</name>
        <dbReference type="ChEBI" id="CHEBI:18420"/>
    </cofactor>
</comment>
<feature type="active site" description="Phosphohistidine intermediate" evidence="8">
    <location>
        <position position="463"/>
    </location>
</feature>
<dbReference type="Pfam" id="PF02503">
    <property type="entry name" value="PP_kinase"/>
    <property type="match status" value="1"/>
</dbReference>
<dbReference type="GO" id="GO:0006799">
    <property type="term" value="P:polyphosphate biosynthetic process"/>
    <property type="evidence" value="ECO:0007669"/>
    <property type="project" value="UniProtKB-UniRule"/>
</dbReference>
<evidence type="ECO:0000313" key="16">
    <source>
        <dbReference type="Proteomes" id="UP001626603"/>
    </source>
</evidence>
<feature type="binding site" evidence="8">
    <location>
        <position position="403"/>
    </location>
    <ligand>
        <name>Mg(2+)</name>
        <dbReference type="ChEBI" id="CHEBI:18420"/>
    </ligand>
</feature>
<evidence type="ECO:0000256" key="9">
    <source>
        <dbReference type="RuleBase" id="RU003800"/>
    </source>
</evidence>
<comment type="function">
    <text evidence="8 9">Catalyzes the reversible transfer of the terminal phosphate of ATP to form a long-chain polyphosphate (polyP).</text>
</comment>
<feature type="domain" description="Polyphosphate kinase middle" evidence="11">
    <location>
        <begin position="143"/>
        <end position="333"/>
    </location>
</feature>
<feature type="binding site" evidence="8">
    <location>
        <position position="595"/>
    </location>
    <ligand>
        <name>ATP</name>
        <dbReference type="ChEBI" id="CHEBI:30616"/>
    </ligand>
</feature>
<evidence type="ECO:0000256" key="5">
    <source>
        <dbReference type="ARBA" id="ARBA00022777"/>
    </source>
</evidence>
<dbReference type="Gene3D" id="1.20.58.310">
    <property type="entry name" value="Polyphosphate kinase N-terminal domain"/>
    <property type="match status" value="1"/>
</dbReference>
<dbReference type="PANTHER" id="PTHR30218:SF0">
    <property type="entry name" value="POLYPHOSPHATE KINASE"/>
    <property type="match status" value="1"/>
</dbReference>
<keyword evidence="4 8" id="KW-0547">Nucleotide-binding</keyword>
<dbReference type="InterPro" id="IPR025200">
    <property type="entry name" value="PPK_C_dom2"/>
</dbReference>
<comment type="similarity">
    <text evidence="8 9">Belongs to the polyphosphate kinase 1 (PPK1) family.</text>
</comment>
<dbReference type="InterPro" id="IPR024953">
    <property type="entry name" value="PP_kinase_middle"/>
</dbReference>
<dbReference type="NCBIfam" id="TIGR03705">
    <property type="entry name" value="poly_P_kin"/>
    <property type="match status" value="1"/>
</dbReference>
<dbReference type="InterPro" id="IPR041108">
    <property type="entry name" value="PP_kinase_C_1"/>
</dbReference>
<dbReference type="FunFam" id="3.30.870.10:FF:000001">
    <property type="entry name" value="Polyphosphate kinase"/>
    <property type="match status" value="1"/>
</dbReference>
<dbReference type="NCBIfam" id="NF003921">
    <property type="entry name" value="PRK05443.2-2"/>
    <property type="match status" value="1"/>
</dbReference>
<protein>
    <recommendedName>
        <fullName evidence="8 9">Polyphosphate kinase</fullName>
        <ecNumber evidence="8 9">2.7.4.1</ecNumber>
    </recommendedName>
    <alternativeName>
        <fullName evidence="8">ATP-polyphosphate phosphotransferase</fullName>
    </alternativeName>
    <alternativeName>
        <fullName evidence="8">Polyphosphoric acid kinase</fullName>
    </alternativeName>
</protein>
<evidence type="ECO:0000256" key="1">
    <source>
        <dbReference type="ARBA" id="ARBA00022553"/>
    </source>
</evidence>
<dbReference type="Gene3D" id="3.30.1840.10">
    <property type="entry name" value="Polyphosphate kinase middle domain"/>
    <property type="match status" value="1"/>
</dbReference>
<dbReference type="EMBL" id="CP137641">
    <property type="protein sequence ID" value="WOX55937.1"/>
    <property type="molecule type" value="Genomic_DNA"/>
</dbReference>
<dbReference type="EC" id="2.7.4.1" evidence="8 9"/>
<gene>
    <name evidence="15" type="primary">ppk1</name>
    <name evidence="8" type="synonym">ppk</name>
    <name evidence="15" type="ORF">R6Y95_01040</name>
</gene>
<keyword evidence="6 8" id="KW-0067">ATP-binding</keyword>
<reference evidence="15 16" key="1">
    <citation type="submission" date="2023-10" db="EMBL/GenBank/DDBJ databases">
        <title>The complete genome sequence of Methanoculleus palmolei DSM 4273.</title>
        <authorList>
            <person name="Lai S.-J."/>
            <person name="You Y.-T."/>
            <person name="Chen S.-C."/>
        </authorList>
    </citation>
    <scope>NUCLEOTIDE SEQUENCE [LARGE SCALE GENOMIC DNA]</scope>
    <source>
        <strain evidence="15 16">DSM 4273</strain>
    </source>
</reference>
<evidence type="ECO:0000256" key="6">
    <source>
        <dbReference type="ARBA" id="ARBA00022840"/>
    </source>
</evidence>
<evidence type="ECO:0000313" key="15">
    <source>
        <dbReference type="EMBL" id="WOX55937.1"/>
    </source>
</evidence>
<evidence type="ECO:0000256" key="2">
    <source>
        <dbReference type="ARBA" id="ARBA00022679"/>
    </source>
</evidence>
<keyword evidence="7 8" id="KW-0460">Magnesium</keyword>
<dbReference type="CDD" id="cd09165">
    <property type="entry name" value="PLDc_PaPPK1_C1_like"/>
    <property type="match status" value="1"/>
</dbReference>
<dbReference type="NCBIfam" id="NF003917">
    <property type="entry name" value="PRK05443.1-1"/>
    <property type="match status" value="1"/>
</dbReference>
<keyword evidence="5 8" id="KW-0418">Kinase</keyword>